<proteinExistence type="predicted"/>
<dbReference type="AlphaFoldDB" id="A0A1T2XMG1"/>
<keyword evidence="3" id="KW-1185">Reference proteome</keyword>
<organism evidence="2 3">
    <name type="scientific">Paenibacillus selenitireducens</name>
    <dbReference type="NCBI Taxonomy" id="1324314"/>
    <lineage>
        <taxon>Bacteria</taxon>
        <taxon>Bacillati</taxon>
        <taxon>Bacillota</taxon>
        <taxon>Bacilli</taxon>
        <taxon>Bacillales</taxon>
        <taxon>Paenibacillaceae</taxon>
        <taxon>Paenibacillus</taxon>
    </lineage>
</organism>
<sequence length="97" mass="11062">MKKKTMIISTLAMVMVLCGTIYFIQSPVKLNTNMAKGTETKLDESQLISKEEYTEMSKIIIDYNKGLIPESELAKAEKLLKKHPELKSKNPVPYKQK</sequence>
<gene>
    <name evidence="2" type="ORF">BVG16_01565</name>
</gene>
<dbReference type="Proteomes" id="UP000190188">
    <property type="component" value="Unassembled WGS sequence"/>
</dbReference>
<comment type="caution">
    <text evidence="2">The sequence shown here is derived from an EMBL/GenBank/DDBJ whole genome shotgun (WGS) entry which is preliminary data.</text>
</comment>
<evidence type="ECO:0000256" key="1">
    <source>
        <dbReference type="SAM" id="Phobius"/>
    </source>
</evidence>
<keyword evidence="1" id="KW-0812">Transmembrane</keyword>
<accession>A0A1T2XMG1</accession>
<name>A0A1T2XMG1_9BACL</name>
<dbReference type="STRING" id="1324314.BVG16_01565"/>
<keyword evidence="1" id="KW-1133">Transmembrane helix</keyword>
<evidence type="ECO:0000313" key="2">
    <source>
        <dbReference type="EMBL" id="OPA81059.1"/>
    </source>
</evidence>
<reference evidence="2 3" key="1">
    <citation type="submission" date="2017-01" db="EMBL/GenBank/DDBJ databases">
        <title>Genome analysis of Paenibacillus selenitrireducens ES3-24.</title>
        <authorList>
            <person name="Xu D."/>
            <person name="Yao R."/>
            <person name="Zheng S."/>
        </authorList>
    </citation>
    <scope>NUCLEOTIDE SEQUENCE [LARGE SCALE GENOMIC DNA]</scope>
    <source>
        <strain evidence="2 3">ES3-24</strain>
    </source>
</reference>
<protein>
    <submittedName>
        <fullName evidence="2">Uncharacterized protein</fullName>
    </submittedName>
</protein>
<keyword evidence="1" id="KW-0472">Membrane</keyword>
<evidence type="ECO:0000313" key="3">
    <source>
        <dbReference type="Proteomes" id="UP000190188"/>
    </source>
</evidence>
<feature type="transmembrane region" description="Helical" evidence="1">
    <location>
        <begin position="6"/>
        <end position="24"/>
    </location>
</feature>
<dbReference type="RefSeq" id="WP_078496784.1">
    <property type="nucleotide sequence ID" value="NZ_MSZX01000001.1"/>
</dbReference>
<dbReference type="EMBL" id="MSZX01000001">
    <property type="protein sequence ID" value="OPA81059.1"/>
    <property type="molecule type" value="Genomic_DNA"/>
</dbReference>